<reference evidence="1" key="1">
    <citation type="submission" date="2016-07" db="EMBL/GenBank/DDBJ databases">
        <authorList>
            <consortium name="Pathogen Informatics"/>
        </authorList>
    </citation>
    <scope>NUCLEOTIDE SEQUENCE</scope>
</reference>
<organism evidence="1">
    <name type="scientific">Plasmodium vivax</name>
    <name type="common">malaria parasite P. vivax</name>
    <dbReference type="NCBI Taxonomy" id="5855"/>
    <lineage>
        <taxon>Eukaryota</taxon>
        <taxon>Sar</taxon>
        <taxon>Alveolata</taxon>
        <taxon>Apicomplexa</taxon>
        <taxon>Aconoidasida</taxon>
        <taxon>Haemosporida</taxon>
        <taxon>Plasmodiidae</taxon>
        <taxon>Plasmodium</taxon>
        <taxon>Plasmodium (Plasmodium)</taxon>
    </lineage>
</organism>
<dbReference type="InterPro" id="IPR008780">
    <property type="entry name" value="Plasmodium_Vir"/>
</dbReference>
<name>A0A565A5L0_PLAVI</name>
<dbReference type="OrthoDB" id="387366at2759"/>
<dbReference type="VEuPathDB" id="PlasmoDB:PVW1_100021800"/>
<dbReference type="AlphaFoldDB" id="A0A565A5L0"/>
<protein>
    <submittedName>
        <fullName evidence="1">VIR protein</fullName>
    </submittedName>
</protein>
<evidence type="ECO:0000313" key="1">
    <source>
        <dbReference type="EMBL" id="VUZ99403.1"/>
    </source>
</evidence>
<dbReference type="Proteomes" id="UP000220605">
    <property type="component" value="Unassembled WGS sequence"/>
</dbReference>
<accession>A0A565A5L0</accession>
<dbReference type="VEuPathDB" id="PlasmoDB:PVP01_0001180"/>
<gene>
    <name evidence="1" type="ORF">PVP01_0001180</name>
</gene>
<dbReference type="VEuPathDB" id="PlasmoDB:PVPAM_000026700"/>
<dbReference type="EMBL" id="FLZR02000002">
    <property type="protein sequence ID" value="VUZ99403.1"/>
    <property type="molecule type" value="Genomic_DNA"/>
</dbReference>
<dbReference type="Pfam" id="PF05795">
    <property type="entry name" value="Plasmodium_Vir"/>
    <property type="match status" value="2"/>
</dbReference>
<proteinExistence type="predicted"/>
<sequence length="327" mass="37889">MRYIYPFLNDIWEQYEEFEKPLDYNNDDKVLFYQNTCELIIRRTNKNNEKYKDFCMKLIRNLGPYSSDEKVYRPSTERCKTLNYWLYYKIADLKFPENFLSEIFKKAKELTSDLPIMKICDYIYNKNIKEPENIIKLLNLVDNIDKIQRILKGTFNDEYCYCEKYINQCVNIYKNIKSIYCSGSSDKETNSDTCSHLDTFDRTYTSFLFKEQQLSGKIPSLTSSNNEYVGKCNIVQRVPVVISSEEDSSANPKKISVTGTIGTMAGVSSVLALLYKITPAGSWINSKLRGSGRSINTNLYTEGASELLTEEPLLENINSYNIGYEVA</sequence>